<keyword evidence="2" id="KW-1185">Reference proteome</keyword>
<dbReference type="Proteomes" id="UP000789342">
    <property type="component" value="Unassembled WGS sequence"/>
</dbReference>
<accession>A0A9N9C6Q9</accession>
<name>A0A9N9C6Q9_9GLOM</name>
<reference evidence="1" key="1">
    <citation type="submission" date="2021-06" db="EMBL/GenBank/DDBJ databases">
        <authorList>
            <person name="Kallberg Y."/>
            <person name="Tangrot J."/>
            <person name="Rosling A."/>
        </authorList>
    </citation>
    <scope>NUCLEOTIDE SEQUENCE</scope>
    <source>
        <strain evidence="1">CL551</strain>
    </source>
</reference>
<dbReference type="Gene3D" id="3.80.10.10">
    <property type="entry name" value="Ribonuclease Inhibitor"/>
    <property type="match status" value="1"/>
</dbReference>
<sequence>DDRQNFLIENGLKFPKVAKPFFQYASFLKKLDFRWLNPAIGRWLELNEQRSHPLFNNMVYLVASELTDMIICQSRGLNYLRVFRGPEKFEIPDLTCFDGLERAISGLRTFQLCGEFKERCEMEKMVSLMGIITKNCRLIQHLSIDIPSDVPKIQEDFLKLVKSQKNLRALGCFAKDVESIIPSLVYQSNHLRELELGGGMEFHSISVLIPLTLCTRLEKLKIVNYHENTKYYDTTQLEPTHILSIKELYLKGVAINPIFLSFLLRMSRNSLKKISLNQMKNETLMLIKKFCRDISHLAICIDQESTLHLQPLFDSRIEHLVLHNQVPNQFHNIIIKEIGKNLPFALRHLDLLISISTEALEYILSKCKYLETLGVYLRHPRDDDKFLAIAIKYAQLHGTLNTFRFTRNYPRQRLAANFSEELITQANLFIPNMVQESFRPWK</sequence>
<evidence type="ECO:0000313" key="2">
    <source>
        <dbReference type="Proteomes" id="UP000789342"/>
    </source>
</evidence>
<evidence type="ECO:0000313" key="1">
    <source>
        <dbReference type="EMBL" id="CAG8591177.1"/>
    </source>
</evidence>
<gene>
    <name evidence="1" type="ORF">AMORRO_LOCUS7353</name>
</gene>
<dbReference type="OrthoDB" id="2314450at2759"/>
<dbReference type="AlphaFoldDB" id="A0A9N9C6Q9"/>
<protein>
    <submittedName>
        <fullName evidence="1">14540_t:CDS:1</fullName>
    </submittedName>
</protein>
<dbReference type="InterPro" id="IPR032675">
    <property type="entry name" value="LRR_dom_sf"/>
</dbReference>
<comment type="caution">
    <text evidence="1">The sequence shown here is derived from an EMBL/GenBank/DDBJ whole genome shotgun (WGS) entry which is preliminary data.</text>
</comment>
<organism evidence="1 2">
    <name type="scientific">Acaulospora morrowiae</name>
    <dbReference type="NCBI Taxonomy" id="94023"/>
    <lineage>
        <taxon>Eukaryota</taxon>
        <taxon>Fungi</taxon>
        <taxon>Fungi incertae sedis</taxon>
        <taxon>Mucoromycota</taxon>
        <taxon>Glomeromycotina</taxon>
        <taxon>Glomeromycetes</taxon>
        <taxon>Diversisporales</taxon>
        <taxon>Acaulosporaceae</taxon>
        <taxon>Acaulospora</taxon>
    </lineage>
</organism>
<proteinExistence type="predicted"/>
<dbReference type="EMBL" id="CAJVPV010005460">
    <property type="protein sequence ID" value="CAG8591177.1"/>
    <property type="molecule type" value="Genomic_DNA"/>
</dbReference>
<dbReference type="SUPFAM" id="SSF52047">
    <property type="entry name" value="RNI-like"/>
    <property type="match status" value="1"/>
</dbReference>
<feature type="non-terminal residue" evidence="1">
    <location>
        <position position="1"/>
    </location>
</feature>